<keyword evidence="2" id="KW-1133">Transmembrane helix</keyword>
<dbReference type="InterPro" id="IPR025517">
    <property type="entry name" value="DUF4405"/>
</dbReference>
<keyword evidence="2" id="KW-0472">Membrane</keyword>
<name>A0A7V6A166_9BACT</name>
<comment type="caution">
    <text evidence="4">The sequence shown here is derived from an EMBL/GenBank/DDBJ whole genome shotgun (WGS) entry which is preliminary data.</text>
</comment>
<evidence type="ECO:0000256" key="2">
    <source>
        <dbReference type="SAM" id="Phobius"/>
    </source>
</evidence>
<accession>A0A7V6A166</accession>
<keyword evidence="2" id="KW-0812">Transmembrane</keyword>
<feature type="domain" description="Flavinylation-associated cytochrome" evidence="3">
    <location>
        <begin position="151"/>
        <end position="222"/>
    </location>
</feature>
<dbReference type="AlphaFoldDB" id="A0A7V6A166"/>
<dbReference type="Pfam" id="PF14358">
    <property type="entry name" value="DUF4405"/>
    <property type="match status" value="1"/>
</dbReference>
<dbReference type="EMBL" id="DTGR01000011">
    <property type="protein sequence ID" value="HHS28158.1"/>
    <property type="molecule type" value="Genomic_DNA"/>
</dbReference>
<feature type="region of interest" description="Disordered" evidence="1">
    <location>
        <begin position="1"/>
        <end position="119"/>
    </location>
</feature>
<feature type="transmembrane region" description="Helical" evidence="2">
    <location>
        <begin position="202"/>
        <end position="222"/>
    </location>
</feature>
<evidence type="ECO:0000259" key="3">
    <source>
        <dbReference type="Pfam" id="PF14358"/>
    </source>
</evidence>
<gene>
    <name evidence="4" type="ORF">ENV52_00450</name>
</gene>
<protein>
    <submittedName>
        <fullName evidence="4">DUF4405 domain-containing protein</fullName>
    </submittedName>
</protein>
<feature type="transmembrane region" description="Helical" evidence="2">
    <location>
        <begin position="243"/>
        <end position="260"/>
    </location>
</feature>
<sequence>MGAERQAPPLQHPVQARDGRHHFRRGGAGSPSPLRQRRGLLYPGRSPDTWRRSVHHPGPQGLHGGKGAHHCPRGPADGHRFPDIGHQQTLSPGHRGGRRSHHEAQGSQRPSAVGGGRRLAGSLDRKNRLLCHSQPNKKADFMNKAQLNFAINALMFLCMAAMAGLGFLMKYVLLPGRESTMKYGRRVDLSFLGLDRHDWGAIHLYLGFLLLALLALHIVLHWNMIPGLFARLIGNSRQRWQIGFVYVLIAAALLLFPFFISPEVKDAGQGKRYSFDNGLAISAEVREAAGLSR</sequence>
<organism evidence="4">
    <name type="scientific">Desulfobacca acetoxidans</name>
    <dbReference type="NCBI Taxonomy" id="60893"/>
    <lineage>
        <taxon>Bacteria</taxon>
        <taxon>Pseudomonadati</taxon>
        <taxon>Thermodesulfobacteriota</taxon>
        <taxon>Desulfobaccia</taxon>
        <taxon>Desulfobaccales</taxon>
        <taxon>Desulfobaccaceae</taxon>
        <taxon>Desulfobacca</taxon>
    </lineage>
</organism>
<reference evidence="4" key="1">
    <citation type="journal article" date="2020" name="mSystems">
        <title>Genome- and Community-Level Interaction Insights into Carbon Utilization and Element Cycling Functions of Hydrothermarchaeota in Hydrothermal Sediment.</title>
        <authorList>
            <person name="Zhou Z."/>
            <person name="Liu Y."/>
            <person name="Xu W."/>
            <person name="Pan J."/>
            <person name="Luo Z.H."/>
            <person name="Li M."/>
        </authorList>
    </citation>
    <scope>NUCLEOTIDE SEQUENCE [LARGE SCALE GENOMIC DNA]</scope>
    <source>
        <strain evidence="4">SpSt-767</strain>
    </source>
</reference>
<evidence type="ECO:0000256" key="1">
    <source>
        <dbReference type="SAM" id="MobiDB-lite"/>
    </source>
</evidence>
<proteinExistence type="predicted"/>
<feature type="transmembrane region" description="Helical" evidence="2">
    <location>
        <begin position="147"/>
        <end position="173"/>
    </location>
</feature>
<evidence type="ECO:0000313" key="4">
    <source>
        <dbReference type="EMBL" id="HHS28158.1"/>
    </source>
</evidence>